<dbReference type="CTD" id="7056"/>
<evidence type="ECO:0000256" key="10">
    <source>
        <dbReference type="ARBA" id="ARBA00022989"/>
    </source>
</evidence>
<dbReference type="InterPro" id="IPR015149">
    <property type="entry name" value="Tme5_EGF-like"/>
</dbReference>
<comment type="subunit">
    <text evidence="15">Interacts with ITGAL, ITGAM and ITGB2. Interacts with thrombin/F2; this interaction switches the specificity of thrombin from a procoagulant to an anticoagulant and antifibrinolytic protease. Interacts with ANGP1 and ANGP2; these interactions significantly inhibit the generation of activated PC and TAFIa/CPB2 by the thrombin/thrombomodulin complex. Interacts with PF4; this interaction enhances generation of activated protein C. Interacts with HMGB1; this interaction inhibits HMGB1 inflammatory activity.</text>
</comment>
<feature type="transmembrane region" description="Helical" evidence="18">
    <location>
        <begin position="502"/>
        <end position="528"/>
    </location>
</feature>
<evidence type="ECO:0000256" key="15">
    <source>
        <dbReference type="ARBA" id="ARBA00046453"/>
    </source>
</evidence>
<dbReference type="InterPro" id="IPR051505">
    <property type="entry name" value="C-type_lectin_domain"/>
</dbReference>
<dbReference type="Gene3D" id="2.10.25.10">
    <property type="entry name" value="Laminin"/>
    <property type="match status" value="6"/>
</dbReference>
<dbReference type="SUPFAM" id="SSF56436">
    <property type="entry name" value="C-type lectin-like"/>
    <property type="match status" value="1"/>
</dbReference>
<comment type="function">
    <text evidence="14">Endothelial cell receptor that plays a critical role in regulating several physiological processes including hemostasis, coagulation, fibrinolysis, inflammation, and angiogenesis. Acts as a cofactor for thrombin activation of protein C/PROC on the surface of vascular endothelial cells leading to initiation of the activated protein C anticoagulant pathway. Also accelerates the activation of the plasma carboxypeptidase B2/CPB2, which catalyzes removal of C-terminal basic amino acids from its substrates including kinins or anaphylatoxins leading to fibrinolysis inhibition. Plays critical protective roles in changing the cleavage specificity of protease-activated receptor 1/PAR1, inhibiting endothelial cell permeability and inflammation. Suppresses inflammation distinctly from its anticoagulant cofactor activity by sequestering HMGB1 thereby preventing it from engaging cellular receptors such as RAGE and contributing to the inflammatory response.</text>
</comment>
<feature type="signal peptide" evidence="19">
    <location>
        <begin position="1"/>
        <end position="22"/>
    </location>
</feature>
<feature type="domain" description="EGF-like" evidence="20">
    <location>
        <begin position="341"/>
        <end position="380"/>
    </location>
</feature>
<evidence type="ECO:0000259" key="20">
    <source>
        <dbReference type="PROSITE" id="PS50026"/>
    </source>
</evidence>
<dbReference type="InterPro" id="IPR000742">
    <property type="entry name" value="EGF"/>
</dbReference>
<evidence type="ECO:0000256" key="18">
    <source>
        <dbReference type="SAM" id="Phobius"/>
    </source>
</evidence>
<dbReference type="Pfam" id="PF09064">
    <property type="entry name" value="EGF_Tme5"/>
    <property type="match status" value="1"/>
</dbReference>
<dbReference type="FunFam" id="2.10.25.10:FF:000406">
    <property type="entry name" value="CD248 molecule"/>
    <property type="match status" value="1"/>
</dbReference>
<evidence type="ECO:0000256" key="11">
    <source>
        <dbReference type="ARBA" id="ARBA00023136"/>
    </source>
</evidence>
<dbReference type="PROSITE" id="PS50041">
    <property type="entry name" value="C_TYPE_LECTIN_2"/>
    <property type="match status" value="1"/>
</dbReference>
<dbReference type="PANTHER" id="PTHR14789:SF9">
    <property type="entry name" value="THROMBOMODULIN"/>
    <property type="match status" value="1"/>
</dbReference>
<dbReference type="InterPro" id="IPR016186">
    <property type="entry name" value="C-type_lectin-like/link_sf"/>
</dbReference>
<dbReference type="InterPro" id="IPR049883">
    <property type="entry name" value="NOTCH1_EGF-like"/>
</dbReference>
<feature type="domain" description="EGF-like" evidence="20">
    <location>
        <begin position="419"/>
        <end position="456"/>
    </location>
</feature>
<evidence type="ECO:0000256" key="3">
    <source>
        <dbReference type="ARBA" id="ARBA00022536"/>
    </source>
</evidence>
<feature type="region of interest" description="Disordered" evidence="17">
    <location>
        <begin position="531"/>
        <end position="564"/>
    </location>
</feature>
<dbReference type="PROSITE" id="PS50026">
    <property type="entry name" value="EGF_3"/>
    <property type="match status" value="3"/>
</dbReference>
<dbReference type="InterPro" id="IPR000152">
    <property type="entry name" value="EGF-type_Asp/Asn_hydroxyl_site"/>
</dbReference>
<keyword evidence="22" id="KW-1185">Reference proteome</keyword>
<accession>A0A2I4CAN5</accession>
<keyword evidence="9" id="KW-0654">Proteoglycan</keyword>
<proteinExistence type="predicted"/>
<feature type="region of interest" description="Disordered" evidence="17">
    <location>
        <begin position="460"/>
        <end position="495"/>
    </location>
</feature>
<dbReference type="SMART" id="SM00181">
    <property type="entry name" value="EGF"/>
    <property type="match status" value="6"/>
</dbReference>
<dbReference type="GO" id="GO:0016020">
    <property type="term" value="C:membrane"/>
    <property type="evidence" value="ECO:0007669"/>
    <property type="project" value="UniProtKB-SubCell"/>
</dbReference>
<dbReference type="SMART" id="SM00034">
    <property type="entry name" value="CLECT"/>
    <property type="match status" value="1"/>
</dbReference>
<keyword evidence="3 16" id="KW-0245">EGF-like domain</keyword>
<dbReference type="SUPFAM" id="SSF57196">
    <property type="entry name" value="EGF/Laminin"/>
    <property type="match status" value="1"/>
</dbReference>
<evidence type="ECO:0000256" key="6">
    <source>
        <dbReference type="ARBA" id="ARBA00022729"/>
    </source>
</evidence>
<evidence type="ECO:0000256" key="13">
    <source>
        <dbReference type="ARBA" id="ARBA00023180"/>
    </source>
</evidence>
<feature type="chain" id="PRO_5014171506" description="Thrombomodulin" evidence="19">
    <location>
        <begin position="23"/>
        <end position="564"/>
    </location>
</feature>
<keyword evidence="8" id="KW-0677">Repeat</keyword>
<feature type="compositionally biased region" description="Pro residues" evidence="17">
    <location>
        <begin position="471"/>
        <end position="493"/>
    </location>
</feature>
<dbReference type="PROSITE" id="PS01187">
    <property type="entry name" value="EGF_CA"/>
    <property type="match status" value="2"/>
</dbReference>
<dbReference type="GO" id="GO:0004888">
    <property type="term" value="F:transmembrane signaling receptor activity"/>
    <property type="evidence" value="ECO:0007669"/>
    <property type="project" value="InterPro"/>
</dbReference>
<dbReference type="InterPro" id="IPR016187">
    <property type="entry name" value="CTDL_fold"/>
</dbReference>
<dbReference type="Gene3D" id="3.10.100.10">
    <property type="entry name" value="Mannose-Binding Protein A, subunit A"/>
    <property type="match status" value="1"/>
</dbReference>
<evidence type="ECO:0000256" key="19">
    <source>
        <dbReference type="SAM" id="SignalP"/>
    </source>
</evidence>
<dbReference type="InterPro" id="IPR001304">
    <property type="entry name" value="C-type_lectin-like"/>
</dbReference>
<dbReference type="AlphaFoldDB" id="A0A2I4CAN5"/>
<gene>
    <name evidence="23" type="primary">thbd</name>
</gene>
<keyword evidence="10 18" id="KW-1133">Transmembrane helix</keyword>
<keyword evidence="5 18" id="KW-0812">Transmembrane</keyword>
<dbReference type="InParanoid" id="A0A2I4CAN5"/>
<feature type="domain" description="EGF-like" evidence="20">
    <location>
        <begin position="300"/>
        <end position="340"/>
    </location>
</feature>
<organism evidence="22 23">
    <name type="scientific">Austrofundulus limnaeus</name>
    <name type="common">Annual killifish</name>
    <dbReference type="NCBI Taxonomy" id="52670"/>
    <lineage>
        <taxon>Eukaryota</taxon>
        <taxon>Metazoa</taxon>
        <taxon>Chordata</taxon>
        <taxon>Craniata</taxon>
        <taxon>Vertebrata</taxon>
        <taxon>Euteleostomi</taxon>
        <taxon>Actinopterygii</taxon>
        <taxon>Neopterygii</taxon>
        <taxon>Teleostei</taxon>
        <taxon>Neoteleostei</taxon>
        <taxon>Acanthomorphata</taxon>
        <taxon>Ovalentaria</taxon>
        <taxon>Atherinomorphae</taxon>
        <taxon>Cyprinodontiformes</taxon>
        <taxon>Rivulidae</taxon>
        <taxon>Austrofundulus</taxon>
    </lineage>
</organism>
<dbReference type="SMART" id="SM00179">
    <property type="entry name" value="EGF_CA"/>
    <property type="match status" value="4"/>
</dbReference>
<dbReference type="CDD" id="cd00054">
    <property type="entry name" value="EGF_CA"/>
    <property type="match status" value="1"/>
</dbReference>
<keyword evidence="13" id="KW-0325">Glycoprotein</keyword>
<dbReference type="GO" id="GO:0030246">
    <property type="term" value="F:carbohydrate binding"/>
    <property type="evidence" value="ECO:0007669"/>
    <property type="project" value="UniProtKB-KW"/>
</dbReference>
<evidence type="ECO:0000256" key="4">
    <source>
        <dbReference type="ARBA" id="ARBA00022553"/>
    </source>
</evidence>
<dbReference type="PROSITE" id="PS51257">
    <property type="entry name" value="PROKAR_LIPOPROTEIN"/>
    <property type="match status" value="1"/>
</dbReference>
<evidence type="ECO:0000259" key="21">
    <source>
        <dbReference type="PROSITE" id="PS50041"/>
    </source>
</evidence>
<dbReference type="InterPro" id="IPR001881">
    <property type="entry name" value="EGF-like_Ca-bd_dom"/>
</dbReference>
<evidence type="ECO:0000256" key="7">
    <source>
        <dbReference type="ARBA" id="ARBA00022734"/>
    </source>
</evidence>
<dbReference type="PANTHER" id="PTHR14789">
    <property type="entry name" value="CHONDROLECTIN VARIANT CHODLFDELTAE"/>
    <property type="match status" value="1"/>
</dbReference>
<dbReference type="OrthoDB" id="4062651at2759"/>
<dbReference type="SUPFAM" id="SSF57184">
    <property type="entry name" value="Growth factor receptor domain"/>
    <property type="match status" value="1"/>
</dbReference>
<dbReference type="Pfam" id="PF07645">
    <property type="entry name" value="EGF_CA"/>
    <property type="match status" value="3"/>
</dbReference>
<dbReference type="PROSITE" id="PS01186">
    <property type="entry name" value="EGF_2"/>
    <property type="match status" value="2"/>
</dbReference>
<protein>
    <recommendedName>
        <fullName evidence="2">Thrombomodulin</fullName>
    </recommendedName>
</protein>
<dbReference type="RefSeq" id="XP_013877053.1">
    <property type="nucleotide sequence ID" value="XM_014021599.1"/>
</dbReference>
<name>A0A2I4CAN5_AUSLI</name>
<dbReference type="Pfam" id="PF00059">
    <property type="entry name" value="Lectin_C"/>
    <property type="match status" value="1"/>
</dbReference>
<comment type="subcellular location">
    <subcellularLocation>
        <location evidence="1">Membrane</location>
        <topology evidence="1">Single-pass type I membrane protein</topology>
    </subcellularLocation>
</comment>
<reference evidence="23" key="1">
    <citation type="submission" date="2025-08" db="UniProtKB">
        <authorList>
            <consortium name="RefSeq"/>
        </authorList>
    </citation>
    <scope>IDENTIFICATION</scope>
</reference>
<evidence type="ECO:0000256" key="16">
    <source>
        <dbReference type="PROSITE-ProRule" id="PRU00076"/>
    </source>
</evidence>
<dbReference type="Proteomes" id="UP000192220">
    <property type="component" value="Unplaced"/>
</dbReference>
<dbReference type="KEGG" id="alim:106526883"/>
<dbReference type="InterPro" id="IPR018097">
    <property type="entry name" value="EGF_Ca-bd_CS"/>
</dbReference>
<keyword evidence="11 18" id="KW-0472">Membrane</keyword>
<evidence type="ECO:0000256" key="14">
    <source>
        <dbReference type="ARBA" id="ARBA00045242"/>
    </source>
</evidence>
<keyword evidence="6 19" id="KW-0732">Signal</keyword>
<evidence type="ECO:0000256" key="2">
    <source>
        <dbReference type="ARBA" id="ARBA00019822"/>
    </source>
</evidence>
<dbReference type="GO" id="GO:0005509">
    <property type="term" value="F:calcium ion binding"/>
    <property type="evidence" value="ECO:0007669"/>
    <property type="project" value="InterPro"/>
</dbReference>
<evidence type="ECO:0000256" key="8">
    <source>
        <dbReference type="ARBA" id="ARBA00022737"/>
    </source>
</evidence>
<dbReference type="STRING" id="52670.A0A2I4CAN5"/>
<comment type="caution">
    <text evidence="16">Lacks conserved residue(s) required for the propagation of feature annotation.</text>
</comment>
<evidence type="ECO:0000256" key="12">
    <source>
        <dbReference type="ARBA" id="ARBA00023157"/>
    </source>
</evidence>
<evidence type="ECO:0000256" key="9">
    <source>
        <dbReference type="ARBA" id="ARBA00022974"/>
    </source>
</evidence>
<keyword evidence="7" id="KW-0430">Lectin</keyword>
<evidence type="ECO:0000256" key="17">
    <source>
        <dbReference type="SAM" id="MobiDB-lite"/>
    </source>
</evidence>
<dbReference type="PROSITE" id="PS00010">
    <property type="entry name" value="ASX_HYDROXYL"/>
    <property type="match status" value="3"/>
</dbReference>
<evidence type="ECO:0000313" key="22">
    <source>
        <dbReference type="Proteomes" id="UP000192220"/>
    </source>
</evidence>
<sequence>MNTGARLLVLLVLLVLVGRLAGLKPNSGYCIGTGCVALFWQPADFRSAQKLCRDQRAQLVTVRSSVSSDVLSVLLGNFTGSFWIGLHRPAGCPNLAEVLFGYGWVTKDSESDLNNFGSSFNSSCSAPRCVSVSREDSFRWGQTPCAQLAAGFLCEFSFTDPCRTLPAAPDRSVHYMTPYGFGVEDLQLVPPGTTATRFPSGTKHICSSGQWLHAPWSCEIQDGGCEYKCAKTPGDGPVCFCPPGQTVNHANRVSCAAPGPGDPCAALRCQQLCREAEDGSARCACEHGLKLAEDASSCVDVDECADPRQCPGENFRCVNTQLGFACVCKVGYKKHRDRCVDVDECVSAPCEHTCVNTPGSYTCACYHGYRPADKAPNKCELFCGAEECPATCDPNDPRQCYCPDGFLSEERRTGVFCLDIDECSYNYCDQDCSNMPGSYLCSCSTGYKLVDLYRCVETDEEPEGSGTAPSPSAPSPSAPSPRAPTSVPDPGPTRRPSAVTPMGLVGIIVCVVLLIVLVVFGLHIGLSVRKKSSAAERKAAEDETPSLNKVTSNTSDTSDSRDNM</sequence>
<evidence type="ECO:0000313" key="23">
    <source>
        <dbReference type="RefSeq" id="XP_013877053.1"/>
    </source>
</evidence>
<dbReference type="PIRSF" id="PIRSF001775">
    <property type="entry name" value="CD93/CD141"/>
    <property type="match status" value="1"/>
</dbReference>
<dbReference type="PRINTS" id="PR00907">
    <property type="entry name" value="THRMBOMODULN"/>
</dbReference>
<keyword evidence="4" id="KW-0597">Phosphoprotein</keyword>
<dbReference type="InterPro" id="IPR009030">
    <property type="entry name" value="Growth_fac_rcpt_cys_sf"/>
</dbReference>
<evidence type="ECO:0000256" key="1">
    <source>
        <dbReference type="ARBA" id="ARBA00004479"/>
    </source>
</evidence>
<keyword evidence="12" id="KW-1015">Disulfide bond</keyword>
<feature type="domain" description="C-type lectin" evidence="21">
    <location>
        <begin position="31"/>
        <end position="145"/>
    </location>
</feature>
<evidence type="ECO:0000256" key="5">
    <source>
        <dbReference type="ARBA" id="ARBA00022692"/>
    </source>
</evidence>